<organism evidence="2 3">
    <name type="scientific">Mangrovihabitans endophyticus</name>
    <dbReference type="NCBI Taxonomy" id="1751298"/>
    <lineage>
        <taxon>Bacteria</taxon>
        <taxon>Bacillati</taxon>
        <taxon>Actinomycetota</taxon>
        <taxon>Actinomycetes</taxon>
        <taxon>Micromonosporales</taxon>
        <taxon>Micromonosporaceae</taxon>
        <taxon>Mangrovihabitans</taxon>
    </lineage>
</organism>
<accession>A0A8J3FQ68</accession>
<gene>
    <name evidence="2" type="ORF">GCM10012284_47060</name>
</gene>
<name>A0A8J3FQ68_9ACTN</name>
<sequence>MVLSNRLAGWAARRPHALLVEVPGATAVRWVAEAELARAGAVAADSAADADLLVVAGAPGAELTAVVDEVWAQMPGPRARIWIAEPGAAAGAVAQALASLIGPGQAADAGRRRDAWAAGPATPDGGGSAEDGDEGDGMQMPGGLMMADRAPDRDGLQLDVLSVPLGPVLADWPAGLVVDVQVQGDVVQRAQWRLLGPAQPSGPASDGADADPGRGPGGRAASRLGALARLLGVAGWPAAAVQARRLRDAAWSGAPAAPVRTGLRRLDRRLRRSRALRWSTDGLGVLTPDEARSQGFPRWDAAGADTARTGHDATARWRGWLTEADALLAGEGAGRGAAEGDGAGHDAGREDDASVARARLDAAVRLMAGLDLAAARVVMASLDPHCGALAGAARRPEGTTSA</sequence>
<evidence type="ECO:0000313" key="3">
    <source>
        <dbReference type="Proteomes" id="UP000656042"/>
    </source>
</evidence>
<feature type="region of interest" description="Disordered" evidence="1">
    <location>
        <begin position="196"/>
        <end position="221"/>
    </location>
</feature>
<dbReference type="RefSeq" id="WP_189081462.1">
    <property type="nucleotide sequence ID" value="NZ_BMMX01000027.1"/>
</dbReference>
<reference evidence="2" key="2">
    <citation type="submission" date="2020-09" db="EMBL/GenBank/DDBJ databases">
        <authorList>
            <person name="Sun Q."/>
            <person name="Zhou Y."/>
        </authorList>
    </citation>
    <scope>NUCLEOTIDE SEQUENCE</scope>
    <source>
        <strain evidence="2">CGMCC 4.7299</strain>
    </source>
</reference>
<evidence type="ECO:0000256" key="1">
    <source>
        <dbReference type="SAM" id="MobiDB-lite"/>
    </source>
</evidence>
<dbReference type="Proteomes" id="UP000656042">
    <property type="component" value="Unassembled WGS sequence"/>
</dbReference>
<reference evidence="2" key="1">
    <citation type="journal article" date="2014" name="Int. J. Syst. Evol. Microbiol.">
        <title>Complete genome sequence of Corynebacterium casei LMG S-19264T (=DSM 44701T), isolated from a smear-ripened cheese.</title>
        <authorList>
            <consortium name="US DOE Joint Genome Institute (JGI-PGF)"/>
            <person name="Walter F."/>
            <person name="Albersmeier A."/>
            <person name="Kalinowski J."/>
            <person name="Ruckert C."/>
        </authorList>
    </citation>
    <scope>NUCLEOTIDE SEQUENCE</scope>
    <source>
        <strain evidence="2">CGMCC 4.7299</strain>
    </source>
</reference>
<feature type="region of interest" description="Disordered" evidence="1">
    <location>
        <begin position="111"/>
        <end position="149"/>
    </location>
</feature>
<evidence type="ECO:0000313" key="2">
    <source>
        <dbReference type="EMBL" id="GGL07364.1"/>
    </source>
</evidence>
<dbReference type="AlphaFoldDB" id="A0A8J3FQ68"/>
<comment type="caution">
    <text evidence="2">The sequence shown here is derived from an EMBL/GenBank/DDBJ whole genome shotgun (WGS) entry which is preliminary data.</text>
</comment>
<keyword evidence="3" id="KW-1185">Reference proteome</keyword>
<dbReference type="EMBL" id="BMMX01000027">
    <property type="protein sequence ID" value="GGL07364.1"/>
    <property type="molecule type" value="Genomic_DNA"/>
</dbReference>
<proteinExistence type="predicted"/>
<protein>
    <submittedName>
        <fullName evidence="2">Uncharacterized protein</fullName>
    </submittedName>
</protein>